<dbReference type="RefSeq" id="WP_318350735.1">
    <property type="nucleotide sequence ID" value="NZ_AP018694.1"/>
</dbReference>
<evidence type="ECO:0008006" key="3">
    <source>
        <dbReference type="Google" id="ProtNLM"/>
    </source>
</evidence>
<reference evidence="1" key="1">
    <citation type="journal article" date="2020" name="Int. J. Syst. Evol. Microbiol.">
        <title>Aquipluma nitroreducens gen. nov. sp. nov., a novel facultatively anaerobic bacterium isolated from a freshwater lake.</title>
        <authorList>
            <person name="Watanabe M."/>
            <person name="Kojima H."/>
            <person name="Fukui M."/>
        </authorList>
    </citation>
    <scope>NUCLEOTIDE SEQUENCE</scope>
    <source>
        <strain evidence="1">MeG22</strain>
    </source>
</reference>
<keyword evidence="2" id="KW-1185">Reference proteome</keyword>
<dbReference type="KEGG" id="anf:AQPE_1919"/>
<dbReference type="EMBL" id="AP018694">
    <property type="protein sequence ID" value="BBE17762.1"/>
    <property type="molecule type" value="Genomic_DNA"/>
</dbReference>
<proteinExistence type="predicted"/>
<dbReference type="Proteomes" id="UP001193389">
    <property type="component" value="Chromosome"/>
</dbReference>
<organism evidence="1 2">
    <name type="scientific">Aquipluma nitroreducens</name>
    <dbReference type="NCBI Taxonomy" id="2010828"/>
    <lineage>
        <taxon>Bacteria</taxon>
        <taxon>Pseudomonadati</taxon>
        <taxon>Bacteroidota</taxon>
        <taxon>Bacteroidia</taxon>
        <taxon>Marinilabiliales</taxon>
        <taxon>Prolixibacteraceae</taxon>
        <taxon>Aquipluma</taxon>
    </lineage>
</organism>
<evidence type="ECO:0000313" key="1">
    <source>
        <dbReference type="EMBL" id="BBE17762.1"/>
    </source>
</evidence>
<evidence type="ECO:0000313" key="2">
    <source>
        <dbReference type="Proteomes" id="UP001193389"/>
    </source>
</evidence>
<gene>
    <name evidence="1" type="ORF">AQPE_1919</name>
</gene>
<accession>A0A5K7S883</accession>
<name>A0A5K7S883_9BACT</name>
<protein>
    <recommendedName>
        <fullName evidence="3">HMA domain-containing protein</fullName>
    </recommendedName>
</protein>
<sequence length="69" mass="8056">MVEVFKTNVEQPEHSEMLIDQIMNQIPNSQINFDLEDCDKILRIEAESVSNHIIIEILYQNGYHAEVLI</sequence>
<dbReference type="AlphaFoldDB" id="A0A5K7S883"/>